<feature type="region of interest" description="Disordered" evidence="2">
    <location>
        <begin position="1"/>
        <end position="93"/>
    </location>
</feature>
<dbReference type="InterPro" id="IPR037129">
    <property type="entry name" value="XPA_sf"/>
</dbReference>
<feature type="coiled-coil region" evidence="1">
    <location>
        <begin position="345"/>
        <end position="372"/>
    </location>
</feature>
<feature type="compositionally biased region" description="Polar residues" evidence="2">
    <location>
        <begin position="14"/>
        <end position="27"/>
    </location>
</feature>
<evidence type="ECO:0008006" key="4">
    <source>
        <dbReference type="Google" id="ProtNLM"/>
    </source>
</evidence>
<dbReference type="OrthoDB" id="2267388at2759"/>
<dbReference type="AlphaFoldDB" id="A0A077WNI6"/>
<organism evidence="3">
    <name type="scientific">Lichtheimia ramosa</name>
    <dbReference type="NCBI Taxonomy" id="688394"/>
    <lineage>
        <taxon>Eukaryota</taxon>
        <taxon>Fungi</taxon>
        <taxon>Fungi incertae sedis</taxon>
        <taxon>Mucoromycota</taxon>
        <taxon>Mucoromycotina</taxon>
        <taxon>Mucoromycetes</taxon>
        <taxon>Mucorales</taxon>
        <taxon>Lichtheimiaceae</taxon>
        <taxon>Lichtheimia</taxon>
    </lineage>
</organism>
<feature type="region of interest" description="Disordered" evidence="2">
    <location>
        <begin position="107"/>
        <end position="126"/>
    </location>
</feature>
<dbReference type="EMBL" id="LK023324">
    <property type="protein sequence ID" value="CDS08312.1"/>
    <property type="molecule type" value="Genomic_DNA"/>
</dbReference>
<feature type="region of interest" description="Disordered" evidence="2">
    <location>
        <begin position="247"/>
        <end position="277"/>
    </location>
</feature>
<proteinExistence type="predicted"/>
<evidence type="ECO:0000256" key="2">
    <source>
        <dbReference type="SAM" id="MobiDB-lite"/>
    </source>
</evidence>
<name>A0A077WNI6_9FUNG</name>
<dbReference type="Gene3D" id="3.90.530.10">
    <property type="entry name" value="XPA C-terminal domain"/>
    <property type="match status" value="1"/>
</dbReference>
<feature type="compositionally biased region" description="Basic residues" evidence="2">
    <location>
        <begin position="268"/>
        <end position="277"/>
    </location>
</feature>
<dbReference type="CDD" id="cd21075">
    <property type="entry name" value="DBD_XPA-like"/>
    <property type="match status" value="1"/>
</dbReference>
<evidence type="ECO:0000256" key="1">
    <source>
        <dbReference type="SAM" id="Coils"/>
    </source>
</evidence>
<evidence type="ECO:0000313" key="3">
    <source>
        <dbReference type="EMBL" id="CDS08312.1"/>
    </source>
</evidence>
<keyword evidence="1" id="KW-0175">Coiled coil</keyword>
<protein>
    <recommendedName>
        <fullName evidence="4">F-box domain-containing protein</fullName>
    </recommendedName>
</protein>
<reference evidence="3" key="1">
    <citation type="journal article" date="2014" name="Genome Announc.">
        <title>De novo whole-genome sequence and genome annotation of Lichtheimia ramosa.</title>
        <authorList>
            <person name="Linde J."/>
            <person name="Schwartze V."/>
            <person name="Binder U."/>
            <person name="Lass-Florl C."/>
            <person name="Voigt K."/>
            <person name="Horn F."/>
        </authorList>
    </citation>
    <scope>NUCLEOTIDE SEQUENCE</scope>
    <source>
        <strain evidence="3">JMRC FSU:6197</strain>
    </source>
</reference>
<accession>A0A077WNI6</accession>
<feature type="compositionally biased region" description="Polar residues" evidence="2">
    <location>
        <begin position="80"/>
        <end position="89"/>
    </location>
</feature>
<sequence>MVTTRTRKTAATANEQASQDSQSSPTRGRTRMADSEDDNSISQHPKRIKKTSPSAKDQSDKDEQEQLPMQVDKTERTTSSRKATSQSVVRRQPMRTCRVKKDVVMTTSRTRVQRKKKEEDNDPLIGHPKPALSMELWNLILVELAHFPPSQLIELALSSKAMFTMVMALPVWQNIVDQNIQRIGQVPKRGKTMTPYLHVFKHRARICEQCYDYTAANGSKAALPVFVIEEGRRIQMCLPCRQSYFQKHPEPTPATHDDEEDDDDQQQQRRRQRRRVVTKLHGQSMFRLSSYDMDSIPYGEAENPHYRYAAPMRLYEMETLRNHARHVHGGDVGIEAAVARSRMISETIQRNKEVRRRELAEARRQRREAVDNRLESEHLDRRTAVSEVLQYISHGRTLGFLSNPITTLDELVELIRTREERRAALVQRLENENVQVNPIRDVFVRYVSQGTPALDIAVERYIRQYGRNMPSQQGQQQTL</sequence>
<gene>
    <name evidence="3" type="ORF">LRAMOSA02260</name>
</gene>